<dbReference type="RefSeq" id="XP_035340424.1">
    <property type="nucleotide sequence ID" value="XM_035484531.1"/>
</dbReference>
<dbReference type="GeneID" id="55988842"/>
<gene>
    <name evidence="2" type="ORF">TRUGW13939_01330</name>
</gene>
<evidence type="ECO:0000256" key="1">
    <source>
        <dbReference type="SAM" id="MobiDB-lite"/>
    </source>
</evidence>
<protein>
    <submittedName>
        <fullName evidence="2">Uncharacterized protein</fullName>
    </submittedName>
</protein>
<evidence type="ECO:0000313" key="2">
    <source>
        <dbReference type="EMBL" id="QKX54245.1"/>
    </source>
</evidence>
<dbReference type="KEGG" id="trg:TRUGW13939_01330"/>
<dbReference type="AlphaFoldDB" id="A0A7H8QL66"/>
<dbReference type="Proteomes" id="UP000509510">
    <property type="component" value="Chromosome I"/>
</dbReference>
<accession>A0A7H8QL66</accession>
<reference evidence="3" key="1">
    <citation type="submission" date="2020-06" db="EMBL/GenBank/DDBJ databases">
        <title>A chromosome-scale genome assembly of Talaromyces rugulosus W13939.</title>
        <authorList>
            <person name="Wang B."/>
            <person name="Guo L."/>
            <person name="Ye K."/>
            <person name="Wang L."/>
        </authorList>
    </citation>
    <scope>NUCLEOTIDE SEQUENCE [LARGE SCALE GENOMIC DNA]</scope>
    <source>
        <strain evidence="3">W13939</strain>
    </source>
</reference>
<dbReference type="InterPro" id="IPR036770">
    <property type="entry name" value="Ankyrin_rpt-contain_sf"/>
</dbReference>
<evidence type="ECO:0000313" key="3">
    <source>
        <dbReference type="Proteomes" id="UP000509510"/>
    </source>
</evidence>
<organism evidence="2 3">
    <name type="scientific">Talaromyces rugulosus</name>
    <name type="common">Penicillium rugulosum</name>
    <dbReference type="NCBI Taxonomy" id="121627"/>
    <lineage>
        <taxon>Eukaryota</taxon>
        <taxon>Fungi</taxon>
        <taxon>Dikarya</taxon>
        <taxon>Ascomycota</taxon>
        <taxon>Pezizomycotina</taxon>
        <taxon>Eurotiomycetes</taxon>
        <taxon>Eurotiomycetidae</taxon>
        <taxon>Eurotiales</taxon>
        <taxon>Trichocomaceae</taxon>
        <taxon>Talaromyces</taxon>
        <taxon>Talaromyces sect. Islandici</taxon>
    </lineage>
</organism>
<sequence length="446" mass="50540">MTIDWGGPYPYLDLWISNANEGLCHPETYCDVILCITQRVKDLDFSALVHKAIRGSLGYTSERAVHFLLSDLHPRPANVNALNDDGHTPLLAVLQSLCKGRKLSSESPHSTLESIISKASTLLRAGAQLDFISSSGNTSILSPVSNHRSRWRSDDEDVRLMESLLNFNNSIDAGSEPSHWKLVDITPTIALTRAAFMGRTKTVKFHLDHGMHNRLGELVRFEYIHDRIFSGSLLDIAFFGAQQTRREYIQLVDPESHPEPYKEDSNNSIEGWAYFRLSETYTYQDSDTAKNIGEARYRGHSEIVQLLQSHGVKRTRPEEPENEPTYFKAVTMPRTSFFNLDAVSDLTTVEEWDKTALDELVFDYTRLRAWPRPAVLDRWPSLQGKLPFAESQVRKEFFLNAWHPSRPSGFSSQDSSETIDSNDSGKDELYEDSDDTLESIDSDISS</sequence>
<name>A0A7H8QL66_TALRU</name>
<feature type="compositionally biased region" description="Acidic residues" evidence="1">
    <location>
        <begin position="429"/>
        <end position="446"/>
    </location>
</feature>
<dbReference type="OrthoDB" id="5153584at2759"/>
<dbReference type="Gene3D" id="1.25.40.20">
    <property type="entry name" value="Ankyrin repeat-containing domain"/>
    <property type="match status" value="1"/>
</dbReference>
<feature type="compositionally biased region" description="Polar residues" evidence="1">
    <location>
        <begin position="408"/>
        <end position="422"/>
    </location>
</feature>
<keyword evidence="3" id="KW-1185">Reference proteome</keyword>
<proteinExistence type="predicted"/>
<feature type="region of interest" description="Disordered" evidence="1">
    <location>
        <begin position="406"/>
        <end position="446"/>
    </location>
</feature>
<dbReference type="SUPFAM" id="SSF48403">
    <property type="entry name" value="Ankyrin repeat"/>
    <property type="match status" value="1"/>
</dbReference>
<dbReference type="EMBL" id="CP055898">
    <property type="protein sequence ID" value="QKX54245.1"/>
    <property type="molecule type" value="Genomic_DNA"/>
</dbReference>